<evidence type="ECO:0000313" key="1">
    <source>
        <dbReference type="EMBL" id="SFG55197.1"/>
    </source>
</evidence>
<dbReference type="RefSeq" id="WP_092892448.1">
    <property type="nucleotide sequence ID" value="NZ_FOOQ01000002.1"/>
</dbReference>
<dbReference type="Proteomes" id="UP000198876">
    <property type="component" value="Unassembled WGS sequence"/>
</dbReference>
<dbReference type="AlphaFoldDB" id="A0A1I2SW93"/>
<organism evidence="1 2">
    <name type="scientific">Halopelagius inordinatus</name>
    <dbReference type="NCBI Taxonomy" id="553467"/>
    <lineage>
        <taxon>Archaea</taxon>
        <taxon>Methanobacteriati</taxon>
        <taxon>Methanobacteriota</taxon>
        <taxon>Stenosarchaea group</taxon>
        <taxon>Halobacteria</taxon>
        <taxon>Halobacteriales</taxon>
        <taxon>Haloferacaceae</taxon>
    </lineage>
</organism>
<accession>A0A1I2SW93</accession>
<name>A0A1I2SW93_9EURY</name>
<protein>
    <recommendedName>
        <fullName evidence="3">PRC-barrel domain-containing protein</fullName>
    </recommendedName>
</protein>
<proteinExistence type="predicted"/>
<evidence type="ECO:0008006" key="3">
    <source>
        <dbReference type="Google" id="ProtNLM"/>
    </source>
</evidence>
<dbReference type="EMBL" id="FOOQ01000002">
    <property type="protein sequence ID" value="SFG55197.1"/>
    <property type="molecule type" value="Genomic_DNA"/>
</dbReference>
<gene>
    <name evidence="1" type="ORF">SAMN04488063_2390</name>
</gene>
<sequence length="80" mass="8481">MTVTFTDDDEGKEVVDASGNTLGLVTEIDGETAYVDPDPSLTDTIKADIGWSDSDSDAYTVDASAVETKASEKLHLRGNL</sequence>
<keyword evidence="2" id="KW-1185">Reference proteome</keyword>
<evidence type="ECO:0000313" key="2">
    <source>
        <dbReference type="Proteomes" id="UP000198876"/>
    </source>
</evidence>
<dbReference type="OrthoDB" id="229248at2157"/>
<reference evidence="2" key="1">
    <citation type="submission" date="2016-10" db="EMBL/GenBank/DDBJ databases">
        <authorList>
            <person name="Varghese N."/>
            <person name="Submissions S."/>
        </authorList>
    </citation>
    <scope>NUCLEOTIDE SEQUENCE [LARGE SCALE GENOMIC DNA]</scope>
    <source>
        <strain evidence="2">CGMCC 1.7739</strain>
    </source>
</reference>